<dbReference type="RefSeq" id="WP_113897465.1">
    <property type="nucleotide sequence ID" value="NZ_CP029613.1"/>
</dbReference>
<reference evidence="1 2" key="1">
    <citation type="submission" date="2019-11" db="EMBL/GenBank/DDBJ databases">
        <title>Draft genome sequence of 12 host-associated Lactobacillus reuteri rodent strains.</title>
        <authorList>
            <person name="Zhang S."/>
            <person name="Ozcam M."/>
            <person name="Van Pijkeren J.P."/>
        </authorList>
    </citation>
    <scope>NUCLEOTIDE SEQUENCE [LARGE SCALE GENOMIC DNA]</scope>
    <source>
        <strain evidence="1 2">Rat19</strain>
    </source>
</reference>
<proteinExistence type="predicted"/>
<comment type="caution">
    <text evidence="1">The sequence shown here is derived from an EMBL/GenBank/DDBJ whole genome shotgun (WGS) entry which is preliminary data.</text>
</comment>
<protein>
    <submittedName>
        <fullName evidence="1">Uncharacterized protein</fullName>
    </submittedName>
</protein>
<evidence type="ECO:0000313" key="2">
    <source>
        <dbReference type="Proteomes" id="UP000430985"/>
    </source>
</evidence>
<dbReference type="EMBL" id="WJNE01000011">
    <property type="protein sequence ID" value="MRG69142.1"/>
    <property type="molecule type" value="Genomic_DNA"/>
</dbReference>
<evidence type="ECO:0000313" key="1">
    <source>
        <dbReference type="EMBL" id="MRG69142.1"/>
    </source>
</evidence>
<name>A0A347TAK3_LIMRT</name>
<organism evidence="1 2">
    <name type="scientific">Limosilactobacillus reuteri</name>
    <name type="common">Lactobacillus reuteri</name>
    <dbReference type="NCBI Taxonomy" id="1598"/>
    <lineage>
        <taxon>Bacteria</taxon>
        <taxon>Bacillati</taxon>
        <taxon>Bacillota</taxon>
        <taxon>Bacilli</taxon>
        <taxon>Lactobacillales</taxon>
        <taxon>Lactobacillaceae</taxon>
        <taxon>Limosilactobacillus</taxon>
    </lineage>
</organism>
<dbReference type="Proteomes" id="UP000430985">
    <property type="component" value="Unassembled WGS sequence"/>
</dbReference>
<gene>
    <name evidence="1" type="ORF">GIX83_04720</name>
</gene>
<accession>A0A347TAK3</accession>
<sequence>MDVFTDDLQRQLLMAKGLERLTRNDLANEIGVSLPTMTRLINNKTPFAIQSNVYKRLTNWLSDHRVVATQDK</sequence>
<dbReference type="AlphaFoldDB" id="A0A347TAK3"/>